<organism evidence="5 6">
    <name type="scientific">Streptomyces hainanensis</name>
    <dbReference type="NCBI Taxonomy" id="402648"/>
    <lineage>
        <taxon>Bacteria</taxon>
        <taxon>Bacillati</taxon>
        <taxon>Actinomycetota</taxon>
        <taxon>Actinomycetes</taxon>
        <taxon>Kitasatosporales</taxon>
        <taxon>Streptomycetaceae</taxon>
        <taxon>Streptomyces</taxon>
    </lineage>
</organism>
<evidence type="ECO:0008006" key="7">
    <source>
        <dbReference type="Google" id="ProtNLM"/>
    </source>
</evidence>
<dbReference type="Gene3D" id="2.120.10.30">
    <property type="entry name" value="TolB, C-terminal domain"/>
    <property type="match status" value="2"/>
</dbReference>
<comment type="caution">
    <text evidence="5">The sequence shown here is derived from an EMBL/GenBank/DDBJ whole genome shotgun (WGS) entry which is preliminary data.</text>
</comment>
<dbReference type="PANTHER" id="PTHR10680:SF38">
    <property type="entry name" value="BLL1368 PROTEIN"/>
    <property type="match status" value="1"/>
</dbReference>
<dbReference type="CDD" id="cd14958">
    <property type="entry name" value="NHL_PAL_like"/>
    <property type="match status" value="1"/>
</dbReference>
<gene>
    <name evidence="5" type="ORF">E1283_02475</name>
</gene>
<evidence type="ECO:0000256" key="1">
    <source>
        <dbReference type="ARBA" id="ARBA00022729"/>
    </source>
</evidence>
<dbReference type="Proteomes" id="UP000295345">
    <property type="component" value="Unassembled WGS sequence"/>
</dbReference>
<accession>A0A4R4TNV6</accession>
<dbReference type="Pfam" id="PF01436">
    <property type="entry name" value="NHL"/>
    <property type="match status" value="2"/>
</dbReference>
<dbReference type="InterPro" id="IPR011042">
    <property type="entry name" value="6-blade_b-propeller_TolB-like"/>
</dbReference>
<proteinExistence type="predicted"/>
<sequence>MTTTVGQGEFRFVPQESWARLPADLALGEVAGIAVDHDDRVYLFNRGPHPVVVLERDGTFVATWGAGVFTNPHGAALGPDGTILLTDNGDHTVRRFTLDGEPLLEIGIPGQPSPFLSGTPFHRCTHSAVGPGGEIYVSDGYGNARVHVFSTDGRLVGGWGEPGARHGQFNLPHNIACDERGRVYVADRENHRVQIFAADGTYLSSVTSVHRPSGMTLTGGPDPLVLVGELAPYLPVNHDSHHLGPRVTVVRADGTVVSTLAAEPSRGTGPGQFLSPHALALDSHGDLYVGDVGVTDWADLFPGTPRPDRIRPFQKLARVRTGA</sequence>
<dbReference type="PROSITE" id="PS51125">
    <property type="entry name" value="NHL"/>
    <property type="match status" value="1"/>
</dbReference>
<dbReference type="InterPro" id="IPR001258">
    <property type="entry name" value="NHL_repeat"/>
</dbReference>
<protein>
    <recommendedName>
        <fullName evidence="7">Peptidylamidoglycolate lyase</fullName>
    </recommendedName>
</protein>
<feature type="repeat" description="NHL" evidence="4">
    <location>
        <begin position="160"/>
        <end position="199"/>
    </location>
</feature>
<name>A0A4R4TNV6_9ACTN</name>
<evidence type="ECO:0000256" key="2">
    <source>
        <dbReference type="ARBA" id="ARBA00022737"/>
    </source>
</evidence>
<keyword evidence="2" id="KW-0677">Repeat</keyword>
<evidence type="ECO:0000256" key="3">
    <source>
        <dbReference type="ARBA" id="ARBA00023180"/>
    </source>
</evidence>
<evidence type="ECO:0000256" key="4">
    <source>
        <dbReference type="PROSITE-ProRule" id="PRU00504"/>
    </source>
</evidence>
<dbReference type="PANTHER" id="PTHR10680">
    <property type="entry name" value="PEPTIDYL-GLYCINE ALPHA-AMIDATING MONOOXYGENASE"/>
    <property type="match status" value="1"/>
</dbReference>
<dbReference type="EMBL" id="SMKI01000014">
    <property type="protein sequence ID" value="TDC79570.1"/>
    <property type="molecule type" value="Genomic_DNA"/>
</dbReference>
<dbReference type="RefSeq" id="WP_132816073.1">
    <property type="nucleotide sequence ID" value="NZ_SMKI01000014.1"/>
</dbReference>
<keyword evidence="3" id="KW-0325">Glycoprotein</keyword>
<evidence type="ECO:0000313" key="6">
    <source>
        <dbReference type="Proteomes" id="UP000295345"/>
    </source>
</evidence>
<dbReference type="SUPFAM" id="SSF101898">
    <property type="entry name" value="NHL repeat"/>
    <property type="match status" value="1"/>
</dbReference>
<dbReference type="AlphaFoldDB" id="A0A4R4TNV6"/>
<keyword evidence="6" id="KW-1185">Reference proteome</keyword>
<reference evidence="5 6" key="1">
    <citation type="submission" date="2019-03" db="EMBL/GenBank/DDBJ databases">
        <title>Draft genome sequences of novel Actinobacteria.</title>
        <authorList>
            <person name="Sahin N."/>
            <person name="Ay H."/>
            <person name="Saygin H."/>
        </authorList>
    </citation>
    <scope>NUCLEOTIDE SEQUENCE [LARGE SCALE GENOMIC DNA]</scope>
    <source>
        <strain evidence="5 6">DSM 41900</strain>
    </source>
</reference>
<keyword evidence="1" id="KW-0732">Signal</keyword>
<evidence type="ECO:0000313" key="5">
    <source>
        <dbReference type="EMBL" id="TDC79570.1"/>
    </source>
</evidence>
<dbReference type="OrthoDB" id="9768084at2"/>